<gene>
    <name evidence="1" type="ORF">C1O66_12405</name>
</gene>
<dbReference type="Gene3D" id="2.40.350.10">
    <property type="entry name" value="SO1590-like"/>
    <property type="match status" value="1"/>
</dbReference>
<proteinExistence type="predicted"/>
<evidence type="ECO:0000313" key="1">
    <source>
        <dbReference type="EMBL" id="PND38245.1"/>
    </source>
</evidence>
<organism evidence="1 2">
    <name type="scientific">Kinneretia aquatilis</name>
    <dbReference type="NCBI Taxonomy" id="2070761"/>
    <lineage>
        <taxon>Bacteria</taxon>
        <taxon>Pseudomonadati</taxon>
        <taxon>Pseudomonadota</taxon>
        <taxon>Betaproteobacteria</taxon>
        <taxon>Burkholderiales</taxon>
        <taxon>Sphaerotilaceae</taxon>
        <taxon>Roseateles</taxon>
    </lineage>
</organism>
<keyword evidence="2" id="KW-1185">Reference proteome</keyword>
<evidence type="ECO:0000313" key="2">
    <source>
        <dbReference type="Proteomes" id="UP000235916"/>
    </source>
</evidence>
<dbReference type="InterPro" id="IPR021607">
    <property type="entry name" value="DUF3224"/>
</dbReference>
<dbReference type="AlphaFoldDB" id="A0A2N8KXQ8"/>
<dbReference type="RefSeq" id="WP_102768164.1">
    <property type="nucleotide sequence ID" value="NZ_CP124551.1"/>
</dbReference>
<dbReference type="EMBL" id="POSP01000003">
    <property type="protein sequence ID" value="PND38245.1"/>
    <property type="molecule type" value="Genomic_DNA"/>
</dbReference>
<dbReference type="Proteomes" id="UP000235916">
    <property type="component" value="Unassembled WGS sequence"/>
</dbReference>
<reference evidence="1 2" key="1">
    <citation type="submission" date="2018-01" db="EMBL/GenBank/DDBJ databases">
        <title>Draft genome sequence of Paucibacter aquatile CR182 isolated from freshwater of the Nakdong River.</title>
        <authorList>
            <person name="Choi A."/>
            <person name="Chung E.J."/>
        </authorList>
    </citation>
    <scope>NUCLEOTIDE SEQUENCE [LARGE SCALE GENOMIC DNA]</scope>
    <source>
        <strain evidence="1 2">CR182</strain>
    </source>
</reference>
<dbReference type="OrthoDB" id="69764at2"/>
<dbReference type="InterPro" id="IPR023159">
    <property type="entry name" value="SO1590-like_sf"/>
</dbReference>
<protein>
    <submittedName>
        <fullName evidence="1">DUF3224 domain-containing protein</fullName>
    </submittedName>
</protein>
<accession>A0A2N8KXQ8</accession>
<sequence length="144" mass="15007">MSDRSNFSHQVSGPFEVKLAPQEMSAVAASSGLGRMSLDKRFHGALEGSSTGEMIAFRSAVSGSAGYVAMERVQGTLDGRAGSFVLQHSSTLDRGAPTQSITVVPDSGTEALTGLRGRMVIDIAPGGAHSYRFEYSLPEAGVSP</sequence>
<name>A0A2N8KXQ8_9BURK</name>
<dbReference type="Pfam" id="PF11528">
    <property type="entry name" value="DUF3224"/>
    <property type="match status" value="1"/>
</dbReference>
<dbReference type="SUPFAM" id="SSF159238">
    <property type="entry name" value="SO1590-like"/>
    <property type="match status" value="1"/>
</dbReference>
<comment type="caution">
    <text evidence="1">The sequence shown here is derived from an EMBL/GenBank/DDBJ whole genome shotgun (WGS) entry which is preliminary data.</text>
</comment>